<dbReference type="PANTHER" id="PTHR33332">
    <property type="entry name" value="REVERSE TRANSCRIPTASE DOMAIN-CONTAINING PROTEIN"/>
    <property type="match status" value="1"/>
</dbReference>
<feature type="non-terminal residue" evidence="2">
    <location>
        <position position="319"/>
    </location>
</feature>
<evidence type="ECO:0000313" key="2">
    <source>
        <dbReference type="EMBL" id="KAK4828085.1"/>
    </source>
</evidence>
<feature type="domain" description="Reverse transcriptase" evidence="1">
    <location>
        <begin position="1"/>
        <end position="142"/>
    </location>
</feature>
<accession>A0AAN7PB47</accession>
<keyword evidence="3" id="KW-1185">Reference proteome</keyword>
<dbReference type="EMBL" id="JAUNZN010000002">
    <property type="protein sequence ID" value="KAK4828085.1"/>
    <property type="molecule type" value="Genomic_DNA"/>
</dbReference>
<dbReference type="InterPro" id="IPR000477">
    <property type="entry name" value="RT_dom"/>
</dbReference>
<dbReference type="Proteomes" id="UP001333110">
    <property type="component" value="Unassembled WGS sequence"/>
</dbReference>
<sequence length="319" mass="36541">MHLVDEGRAVASVYWASSKTSGTVSLRWIENWLNGRALRVAIGGTKSSWRLVSSGVPQESILGPVLFNIFVNDLHDGAERTLTEFADDTKLGGVADIGQRHNLNRLEKWADRNLRKFSKEKCKVLHLVRNNPTHQCMLGTTQLESSLAEKVLGDTKLNMCQQCALAAEEATSILGCIRQSSAGRSKEVILPFYPALVRQHLEYCVQFWAPQYKRDMDILERVHWRATKMIKGWKHLSIEERLRELGLFSLEKRRIRGISLSDRERGNGHKLKHRRLSLNIRKCFFTVRVTEHWDRLPREDVESPSLEIFKSCLDVVLGN</sequence>
<protein>
    <recommendedName>
        <fullName evidence="1">Reverse transcriptase domain-containing protein</fullName>
    </recommendedName>
</protein>
<comment type="caution">
    <text evidence="2">The sequence shown here is derived from an EMBL/GenBank/DDBJ whole genome shotgun (WGS) entry which is preliminary data.</text>
</comment>
<name>A0AAN7PB47_MYCAM</name>
<evidence type="ECO:0000259" key="1">
    <source>
        <dbReference type="PROSITE" id="PS50878"/>
    </source>
</evidence>
<evidence type="ECO:0000313" key="3">
    <source>
        <dbReference type="Proteomes" id="UP001333110"/>
    </source>
</evidence>
<dbReference type="AlphaFoldDB" id="A0AAN7PB47"/>
<dbReference type="PRINTS" id="PR01345">
    <property type="entry name" value="CERVTRCPTASE"/>
</dbReference>
<dbReference type="Pfam" id="PF00078">
    <property type="entry name" value="RVT_1"/>
    <property type="match status" value="1"/>
</dbReference>
<proteinExistence type="predicted"/>
<organism evidence="2 3">
    <name type="scientific">Mycteria americana</name>
    <name type="common">Wood stork</name>
    <dbReference type="NCBI Taxonomy" id="33587"/>
    <lineage>
        <taxon>Eukaryota</taxon>
        <taxon>Metazoa</taxon>
        <taxon>Chordata</taxon>
        <taxon>Craniata</taxon>
        <taxon>Vertebrata</taxon>
        <taxon>Euteleostomi</taxon>
        <taxon>Archelosauria</taxon>
        <taxon>Archosauria</taxon>
        <taxon>Dinosauria</taxon>
        <taxon>Saurischia</taxon>
        <taxon>Theropoda</taxon>
        <taxon>Coelurosauria</taxon>
        <taxon>Aves</taxon>
        <taxon>Neognathae</taxon>
        <taxon>Neoaves</taxon>
        <taxon>Aequornithes</taxon>
        <taxon>Ciconiiformes</taxon>
        <taxon>Ciconiidae</taxon>
        <taxon>Mycteria</taxon>
    </lineage>
</organism>
<reference evidence="2 3" key="1">
    <citation type="journal article" date="2023" name="J. Hered.">
        <title>Chromosome-level genome of the wood stork (Mycteria americana) provides insight into avian chromosome evolution.</title>
        <authorList>
            <person name="Flamio R. Jr."/>
            <person name="Ramstad K.M."/>
        </authorList>
    </citation>
    <scope>NUCLEOTIDE SEQUENCE [LARGE SCALE GENOMIC DNA]</scope>
    <source>
        <strain evidence="2">JAX WOST 10</strain>
    </source>
</reference>
<gene>
    <name evidence="2" type="ORF">QYF61_023145</name>
</gene>
<dbReference type="PROSITE" id="PS50878">
    <property type="entry name" value="RT_POL"/>
    <property type="match status" value="1"/>
</dbReference>